<dbReference type="Proteomes" id="UP000293398">
    <property type="component" value="Unassembled WGS sequence"/>
</dbReference>
<organism evidence="1 2">
    <name type="scientific">Advenella incenata</name>
    <dbReference type="NCBI Taxonomy" id="267800"/>
    <lineage>
        <taxon>Bacteria</taxon>
        <taxon>Pseudomonadati</taxon>
        <taxon>Pseudomonadota</taxon>
        <taxon>Betaproteobacteria</taxon>
        <taxon>Burkholderiales</taxon>
        <taxon>Alcaligenaceae</taxon>
    </lineage>
</organism>
<keyword evidence="2" id="KW-1185">Reference proteome</keyword>
<accession>A0A4Q7VVB7</accession>
<reference evidence="1 2" key="1">
    <citation type="submission" date="2019-02" db="EMBL/GenBank/DDBJ databases">
        <title>Genomic Encyclopedia of Type Strains, Phase IV (KMG-IV): sequencing the most valuable type-strain genomes for metagenomic binning, comparative biology and taxonomic classification.</title>
        <authorList>
            <person name="Goeker M."/>
        </authorList>
    </citation>
    <scope>NUCLEOTIDE SEQUENCE [LARGE SCALE GENOMIC DNA]</scope>
    <source>
        <strain evidence="1 2">DSM 23814</strain>
    </source>
</reference>
<proteinExistence type="predicted"/>
<sequence length="136" mass="15334">MRSENCPMLRLTVILSLLVGLSACSDQQDDERLRLALMSDCTVTRASLLLSGKYVDKQALATIEQECLAAYATLMQDVSAQQLRDQQTEVYDSFQRAYRMKYSLHDVFDNLPPASKTTYKKLATTLFGLKKEDIGL</sequence>
<evidence type="ECO:0000313" key="1">
    <source>
        <dbReference type="EMBL" id="RZU00348.1"/>
    </source>
</evidence>
<gene>
    <name evidence="1" type="ORF">EV681_2156</name>
</gene>
<dbReference type="PROSITE" id="PS51257">
    <property type="entry name" value="PROKAR_LIPOPROTEIN"/>
    <property type="match status" value="1"/>
</dbReference>
<evidence type="ECO:0008006" key="3">
    <source>
        <dbReference type="Google" id="ProtNLM"/>
    </source>
</evidence>
<name>A0A4Q7VVB7_9BURK</name>
<comment type="caution">
    <text evidence="1">The sequence shown here is derived from an EMBL/GenBank/DDBJ whole genome shotgun (WGS) entry which is preliminary data.</text>
</comment>
<dbReference type="EMBL" id="SHKO01000001">
    <property type="protein sequence ID" value="RZU00348.1"/>
    <property type="molecule type" value="Genomic_DNA"/>
</dbReference>
<evidence type="ECO:0000313" key="2">
    <source>
        <dbReference type="Proteomes" id="UP000293398"/>
    </source>
</evidence>
<dbReference type="AlphaFoldDB" id="A0A4Q7VVB7"/>
<protein>
    <recommendedName>
        <fullName evidence="3">Lipoprotein</fullName>
    </recommendedName>
</protein>